<dbReference type="PATRIC" id="fig|1705565.3.peg.5003"/>
<dbReference type="InterPro" id="IPR021247">
    <property type="entry name" value="DUF2785"/>
</dbReference>
<evidence type="ECO:0000313" key="1">
    <source>
        <dbReference type="EMBL" id="KOR90270.1"/>
    </source>
</evidence>
<proteinExistence type="predicted"/>
<keyword evidence="2" id="KW-1185">Reference proteome</keyword>
<name>A0A0M1P7F9_9BACL</name>
<comment type="caution">
    <text evidence="1">The sequence shown here is derived from an EMBL/GenBank/DDBJ whole genome shotgun (WGS) entry which is preliminary data.</text>
</comment>
<accession>A0A0M1P7F9</accession>
<dbReference type="OrthoDB" id="7619731at2"/>
<dbReference type="EMBL" id="LIUT01000001">
    <property type="protein sequence ID" value="KOR90270.1"/>
    <property type="molecule type" value="Genomic_DNA"/>
</dbReference>
<dbReference type="AlphaFoldDB" id="A0A0M1P7F9"/>
<organism evidence="1 2">
    <name type="scientific">Paenibacillus solani</name>
    <dbReference type="NCBI Taxonomy" id="1705565"/>
    <lineage>
        <taxon>Bacteria</taxon>
        <taxon>Bacillati</taxon>
        <taxon>Bacillota</taxon>
        <taxon>Bacilli</taxon>
        <taxon>Bacillales</taxon>
        <taxon>Paenibacillaceae</taxon>
        <taxon>Paenibacillus</taxon>
    </lineage>
</organism>
<sequence length="269" mass="31765">MNNLKSFLRDVRDNNYGIPEGTDIDQVVHEMIQNIGSIDDELRDRLIYGTLHKWIMNEELSIELVRKVLYITLDDDHLFCGIGDIDQDTVFTRSFSALFIPLAFHYNDIFNYLTEQEYEYIYSRMRKYYELEKDYRGYILDKGWAHSIAHAADSLHSISSASYYSQKHLLVILELIREKACVSNYYFINDEDERMAAVVIQIVKRNILKEDVLINWVQQLGCIERIAYPRYDIMRGNIKNFLRSVYFRLLDISGTEGINKEIIKTLNQL</sequence>
<dbReference type="RefSeq" id="WP_054403214.1">
    <property type="nucleotide sequence ID" value="NZ_LIUT01000001.1"/>
</dbReference>
<evidence type="ECO:0000313" key="2">
    <source>
        <dbReference type="Proteomes" id="UP000036932"/>
    </source>
</evidence>
<dbReference type="Proteomes" id="UP000036932">
    <property type="component" value="Unassembled WGS sequence"/>
</dbReference>
<reference evidence="2" key="1">
    <citation type="submission" date="2015-08" db="EMBL/GenBank/DDBJ databases">
        <title>Genome sequencing project for genomic taxonomy and phylogenomics of Bacillus-like bacteria.</title>
        <authorList>
            <person name="Liu B."/>
            <person name="Wang J."/>
            <person name="Zhu Y."/>
            <person name="Liu G."/>
            <person name="Chen Q."/>
            <person name="Chen Z."/>
            <person name="Lan J."/>
            <person name="Che J."/>
            <person name="Ge C."/>
            <person name="Shi H."/>
            <person name="Pan Z."/>
            <person name="Liu X."/>
        </authorList>
    </citation>
    <scope>NUCLEOTIDE SEQUENCE [LARGE SCALE GENOMIC DNA]</scope>
    <source>
        <strain evidence="2">FJAT-22460</strain>
    </source>
</reference>
<evidence type="ECO:0008006" key="3">
    <source>
        <dbReference type="Google" id="ProtNLM"/>
    </source>
</evidence>
<protein>
    <recommendedName>
        <fullName evidence="3">DUF2785 domain-containing protein</fullName>
    </recommendedName>
</protein>
<gene>
    <name evidence="1" type="ORF">AM231_14775</name>
</gene>
<dbReference type="Pfam" id="PF10978">
    <property type="entry name" value="DUF2785"/>
    <property type="match status" value="1"/>
</dbReference>